<reference evidence="1" key="2">
    <citation type="submission" date="2017-10" db="EMBL/GenBank/DDBJ databases">
        <authorList>
            <person name="Banno H."/>
            <person name="Chua N.-H."/>
        </authorList>
    </citation>
    <scope>NUCLEOTIDE SEQUENCE [LARGE SCALE GENOMIC DNA]</scope>
</reference>
<dbReference type="Proteomes" id="UP000317227">
    <property type="component" value="Segment"/>
</dbReference>
<accession>A0A2C9CWM3</accession>
<protein>
    <submittedName>
        <fullName evidence="1">Uncharacterized protein</fullName>
    </submittedName>
</protein>
<evidence type="ECO:0000313" key="3">
    <source>
        <dbReference type="Proteomes" id="UP000240931"/>
    </source>
</evidence>
<evidence type="ECO:0000313" key="1">
    <source>
        <dbReference type="EMBL" id="SOK58299.1"/>
    </source>
</evidence>
<evidence type="ECO:0000313" key="4">
    <source>
        <dbReference type="Proteomes" id="UP000317227"/>
    </source>
</evidence>
<dbReference type="RefSeq" id="YP_009623632.1">
    <property type="nucleotide sequence ID" value="NC_042116.1"/>
</dbReference>
<dbReference type="EMBL" id="LR596615">
    <property type="protein sequence ID" value="VUE36068.1"/>
    <property type="molecule type" value="Genomic_DNA"/>
</dbReference>
<gene>
    <name evidence="1" type="primary">g022</name>
</gene>
<dbReference type="GeneID" id="40100440"/>
<dbReference type="EMBL" id="LT960551">
    <property type="protein sequence ID" value="SOK58299.1"/>
    <property type="molecule type" value="Genomic_DNA"/>
</dbReference>
<dbReference type="OrthoDB" id="28090at10239"/>
<organism evidence="1 3">
    <name type="scientific">Yersinia phage fHe-Yen9-04</name>
    <dbReference type="NCBI Taxonomy" id="2052742"/>
    <lineage>
        <taxon>Viruses</taxon>
        <taxon>Duplodnaviria</taxon>
        <taxon>Heunggongvirae</taxon>
        <taxon>Uroviricota</taxon>
        <taxon>Caudoviricetes</taxon>
        <taxon>Eneladusvirus</taxon>
        <taxon>Eneladusvirus Yen904</taxon>
    </lineage>
</organism>
<dbReference type="KEGG" id="vg:40100440"/>
<reference evidence="3" key="1">
    <citation type="submission" date="2017-10" db="EMBL/GenBank/DDBJ databases">
        <authorList>
            <person name="Skurnik M."/>
        </authorList>
    </citation>
    <scope>NUCLEOTIDE SEQUENCE [LARGE SCALE GENOMIC DNA]</scope>
</reference>
<evidence type="ECO:0000313" key="2">
    <source>
        <dbReference type="EMBL" id="VUE36068.1"/>
    </source>
</evidence>
<sequence>MVQVDMTELRKRWYDLARSGTAITGDNRTLFNTLDGWQRQELKNAYLKGMTDEVQAWDEA</sequence>
<keyword evidence="3" id="KW-1185">Reference proteome</keyword>
<name>A0A2C9CWM3_9CAUD</name>
<reference evidence="2 4" key="3">
    <citation type="submission" date="2019-06" db="EMBL/GenBank/DDBJ databases">
        <authorList>
            <person name="Bower L."/>
            <person name="Leinonen R."/>
        </authorList>
    </citation>
    <scope>NUCLEOTIDE SEQUENCE [LARGE SCALE GENOMIC DNA]</scope>
</reference>
<dbReference type="Proteomes" id="UP000240931">
    <property type="component" value="Segment"/>
</dbReference>
<proteinExistence type="predicted"/>